<organism evidence="3 4">
    <name type="scientific">Arabidopsis thaliana x Arabidopsis arenosa</name>
    <dbReference type="NCBI Taxonomy" id="1240361"/>
    <lineage>
        <taxon>Eukaryota</taxon>
        <taxon>Viridiplantae</taxon>
        <taxon>Streptophyta</taxon>
        <taxon>Embryophyta</taxon>
        <taxon>Tracheophyta</taxon>
        <taxon>Spermatophyta</taxon>
        <taxon>Magnoliopsida</taxon>
        <taxon>eudicotyledons</taxon>
        <taxon>Gunneridae</taxon>
        <taxon>Pentapetalae</taxon>
        <taxon>rosids</taxon>
        <taxon>malvids</taxon>
        <taxon>Brassicales</taxon>
        <taxon>Brassicaceae</taxon>
        <taxon>Camelineae</taxon>
        <taxon>Arabidopsis</taxon>
    </lineage>
</organism>
<gene>
    <name evidence="3" type="ORF">ISN45_Aa01g024890</name>
</gene>
<keyword evidence="4" id="KW-1185">Reference proteome</keyword>
<dbReference type="InterPro" id="IPR025558">
    <property type="entry name" value="DUF4283"/>
</dbReference>
<reference evidence="3 4" key="1">
    <citation type="submission" date="2020-12" db="EMBL/GenBank/DDBJ databases">
        <title>Concerted genomic and epigenomic changes stabilize Arabidopsis allopolyploids.</title>
        <authorList>
            <person name="Chen Z."/>
        </authorList>
    </citation>
    <scope>NUCLEOTIDE SEQUENCE [LARGE SCALE GENOMIC DNA]</scope>
    <source>
        <strain evidence="3">Allo738</strain>
        <tissue evidence="3">Leaf</tissue>
    </source>
</reference>
<dbReference type="EMBL" id="JAEFBK010000006">
    <property type="protein sequence ID" value="KAG7593704.1"/>
    <property type="molecule type" value="Genomic_DNA"/>
</dbReference>
<feature type="compositionally biased region" description="Acidic residues" evidence="1">
    <location>
        <begin position="430"/>
        <end position="457"/>
    </location>
</feature>
<feature type="compositionally biased region" description="Polar residues" evidence="1">
    <location>
        <begin position="343"/>
        <end position="363"/>
    </location>
</feature>
<feature type="region of interest" description="Disordered" evidence="1">
    <location>
        <begin position="413"/>
        <end position="457"/>
    </location>
</feature>
<evidence type="ECO:0000256" key="1">
    <source>
        <dbReference type="SAM" id="MobiDB-lite"/>
    </source>
</evidence>
<evidence type="ECO:0000259" key="2">
    <source>
        <dbReference type="Pfam" id="PF14111"/>
    </source>
</evidence>
<dbReference type="AlphaFoldDB" id="A0A8T2C9D9"/>
<dbReference type="Proteomes" id="UP000694240">
    <property type="component" value="Chromosome 6"/>
</dbReference>
<proteinExistence type="predicted"/>
<feature type="region of interest" description="Disordered" evidence="1">
    <location>
        <begin position="142"/>
        <end position="292"/>
    </location>
</feature>
<evidence type="ECO:0000313" key="3">
    <source>
        <dbReference type="EMBL" id="KAG7593704.1"/>
    </source>
</evidence>
<accession>A0A8T2C9D9</accession>
<feature type="compositionally biased region" description="Basic and acidic residues" evidence="1">
    <location>
        <begin position="247"/>
        <end position="266"/>
    </location>
</feature>
<feature type="domain" description="DUF4283" evidence="2">
    <location>
        <begin position="51"/>
        <end position="91"/>
    </location>
</feature>
<feature type="region of interest" description="Disordered" evidence="1">
    <location>
        <begin position="321"/>
        <end position="376"/>
    </location>
</feature>
<feature type="compositionally biased region" description="Basic and acidic residues" evidence="1">
    <location>
        <begin position="194"/>
        <end position="204"/>
    </location>
</feature>
<dbReference type="Pfam" id="PF14111">
    <property type="entry name" value="DUF4283"/>
    <property type="match status" value="1"/>
</dbReference>
<comment type="caution">
    <text evidence="3">The sequence shown here is derived from an EMBL/GenBank/DDBJ whole genome shotgun (WGS) entry which is preliminary data.</text>
</comment>
<evidence type="ECO:0000313" key="4">
    <source>
        <dbReference type="Proteomes" id="UP000694240"/>
    </source>
</evidence>
<protein>
    <recommendedName>
        <fullName evidence="2">DUF4283 domain-containing protein</fullName>
    </recommendedName>
</protein>
<sequence>MSSSHQTALQLTGTQLKEEDEVVILPQVDNSALIARYRLSLVGCRGRGIPLGNSRFQFDFDSERDLLEILRRRPCHFNKWSFALERWEPHVGDIFPNTMTFWIHTEDSCPLKPVTQAETSLMEKAKHNSLGKLTLGKELTLSAAPPSLKPSKNGRVPPSWWRPDLVKPPPAQEDPSSSAYHKKKAEGKQIVNDSSKHVWRRLDNSRSQNQNRNPPAKAHYSAHHESRAAPQGNHFPTSKDSGRKRRYNDTLEDPHRKPSSSKERAVTRGKGQDIPQAAKSKSAGLSHASDSQLTVSDPLISSLRAKQGVSSLALNRERPFRLNLKKRSDPNQLLPASKKHTAGDSSDTGSSAKKSLNFDSLTQDADKNAPRMTPDLPVSIMSLDKEKSWYDQTVEEEEKEARDAPLETRFSSAIQIGEDPSAIPAIPDPGTEEMDFEGDGTWEEEEEFMNEDVDDTH</sequence>
<name>A0A8T2C9D9_9BRAS</name>